<dbReference type="KEGG" id="ptm:GSPATT00013473001"/>
<dbReference type="EMBL" id="CT868296">
    <property type="protein sequence ID" value="CAK78026.1"/>
    <property type="molecule type" value="Genomic_DNA"/>
</dbReference>
<proteinExistence type="predicted"/>
<evidence type="ECO:0008006" key="4">
    <source>
        <dbReference type="Google" id="ProtNLM"/>
    </source>
</evidence>
<reference evidence="2 3" key="1">
    <citation type="journal article" date="2006" name="Nature">
        <title>Global trends of whole-genome duplications revealed by the ciliate Paramecium tetraurelia.</title>
        <authorList>
            <consortium name="Genoscope"/>
            <person name="Aury J.-M."/>
            <person name="Jaillon O."/>
            <person name="Duret L."/>
            <person name="Noel B."/>
            <person name="Jubin C."/>
            <person name="Porcel B.M."/>
            <person name="Segurens B."/>
            <person name="Daubin V."/>
            <person name="Anthouard V."/>
            <person name="Aiach N."/>
            <person name="Arnaiz O."/>
            <person name="Billaut A."/>
            <person name="Beisson J."/>
            <person name="Blanc I."/>
            <person name="Bouhouche K."/>
            <person name="Camara F."/>
            <person name="Duharcourt S."/>
            <person name="Guigo R."/>
            <person name="Gogendeau D."/>
            <person name="Katinka M."/>
            <person name="Keller A.-M."/>
            <person name="Kissmehl R."/>
            <person name="Klotz C."/>
            <person name="Koll F."/>
            <person name="Le Moue A."/>
            <person name="Lepere C."/>
            <person name="Malinsky S."/>
            <person name="Nowacki M."/>
            <person name="Nowak J.K."/>
            <person name="Plattner H."/>
            <person name="Poulain J."/>
            <person name="Ruiz F."/>
            <person name="Serrano V."/>
            <person name="Zagulski M."/>
            <person name="Dessen P."/>
            <person name="Betermier M."/>
            <person name="Weissenbach J."/>
            <person name="Scarpelli C."/>
            <person name="Schachter V."/>
            <person name="Sperling L."/>
            <person name="Meyer E."/>
            <person name="Cohen J."/>
            <person name="Wincker P."/>
        </authorList>
    </citation>
    <scope>NUCLEOTIDE SEQUENCE [LARGE SCALE GENOMIC DNA]</scope>
    <source>
        <strain evidence="2 3">Stock d4-2</strain>
    </source>
</reference>
<dbReference type="OrthoDB" id="305036at2759"/>
<protein>
    <recommendedName>
        <fullName evidence="4">RAP domain-containing protein</fullName>
    </recommendedName>
</protein>
<dbReference type="RefSeq" id="XP_001445423.1">
    <property type="nucleotide sequence ID" value="XM_001445386.2"/>
</dbReference>
<gene>
    <name evidence="2" type="ORF">GSPATT00013473001</name>
</gene>
<evidence type="ECO:0000256" key="1">
    <source>
        <dbReference type="SAM" id="MobiDB-lite"/>
    </source>
</evidence>
<feature type="region of interest" description="Disordered" evidence="1">
    <location>
        <begin position="1050"/>
        <end position="1082"/>
    </location>
</feature>
<dbReference type="Proteomes" id="UP000000600">
    <property type="component" value="Unassembled WGS sequence"/>
</dbReference>
<dbReference type="AlphaFoldDB" id="A0D4Q9"/>
<dbReference type="OMA" id="IDITNYE"/>
<accession>A0D4Q9</accession>
<name>A0D4Q9_PARTE</name>
<evidence type="ECO:0000313" key="3">
    <source>
        <dbReference type="Proteomes" id="UP000000600"/>
    </source>
</evidence>
<organism evidence="2 3">
    <name type="scientific">Paramecium tetraurelia</name>
    <dbReference type="NCBI Taxonomy" id="5888"/>
    <lineage>
        <taxon>Eukaryota</taxon>
        <taxon>Sar</taxon>
        <taxon>Alveolata</taxon>
        <taxon>Ciliophora</taxon>
        <taxon>Intramacronucleata</taxon>
        <taxon>Oligohymenophorea</taxon>
        <taxon>Peniculida</taxon>
        <taxon>Parameciidae</taxon>
        <taxon>Paramecium</taxon>
    </lineage>
</organism>
<sequence>MNRIIRFGFATYESLIQKLSSADGPTTILQIFQQNKDLFKQEHVVLSLRMLGRYSRQLTHDNSYSELTSKLNDIVDQLTEYDVIDVLFWLRKFRQNKIPTNFQQQAQIRLFQRIQQMSENEMFSFRNMCNVYFDLSLLNHSNDQLAKSISEQLLTTKQLSPFLIIQLFSSLVVKINNCQLSKNDNQVLTNSVKVVEGLLEELDVEQKSLLFKNLAEIQFQNIGPKFQIPSLVKQVKELLLQKIELLQEDSVLNIFKAYASLPRYFENDLIKELRDMIVTTIEQNPNNLSSKFLVHLIERIINNQITKFPQEMMRKIIKELAARIQKKEVEPQLISQLSNSLLNSKKYDDLTAAIKESGETNVKVLSYLYVSGQNMKEYVDQYVLNSESKRINIYNALHYLIFAHRDAQEHVEKFMSICKSLIKQNPQNLLKTILEIKVVSTIKSQIQEEAFMQLIEDIKSKKNDLYKVLKELLNSCINHKCKSALLQLCEQQDTKNLGRVILNKVIGDLEEFDSDKLSIILQLLQKDPSGIPLFKFVDYLTLSISNLQGLLRSDQIQWVCQVILNAYQNQSTSRLNVIVNFAQRFESAGYTSKSVTQLIKKVSEIYRAANPNTPYPDSIFVQMLIDQNILTPEDAVIQLNNERSYQFLKIQLCGVALTLENPPENVIQLSEKIKADCQLDSEDIKIKQIQEISCLFKLTQDEIDKIRLQIKTLASKMTSRQYYELVMYSKEVAIIKELAFQFPSFNTKLGFIKTLKIVEKFQKYHLSNQMIYNILLEQYGQSFNSIYNELRIQLLLVLQIGKLKQVDVFSKTLEKINKSPQAYKPFLYDLLESVIQLGMTENEILTQVKILSEKVNLSNTQKLKVIHYYVMAGRPLEEIEILAQNFENFKTKDTYRINLIYEILKREYPDSKVTQLHETLTKEEKTTISFKKSQFSIEYIQTLLQAVGVQVEINHQIEKIQIEIYLPQTQQSVLILSGYNLNYDKQSLTGQGILQKKLLSLITKQVCIVNFKELIDITNYEEKVKYLQNSGIQITVDPAQADYTALKQLEKRESQKKQNNNRNQQNQQHELDETQEQIEVPQ</sequence>
<feature type="compositionally biased region" description="Low complexity" evidence="1">
    <location>
        <begin position="1057"/>
        <end position="1068"/>
    </location>
</feature>
<dbReference type="eggNOG" id="ENOG502SQKK">
    <property type="taxonomic scope" value="Eukaryota"/>
</dbReference>
<dbReference type="InParanoid" id="A0D4Q9"/>
<dbReference type="GeneID" id="5031208"/>
<dbReference type="HOGENOM" id="CLU_285826_0_0_1"/>
<keyword evidence="3" id="KW-1185">Reference proteome</keyword>
<evidence type="ECO:0000313" key="2">
    <source>
        <dbReference type="EMBL" id="CAK78026.1"/>
    </source>
</evidence>